<feature type="compositionally biased region" description="Polar residues" evidence="7">
    <location>
        <begin position="406"/>
        <end position="415"/>
    </location>
</feature>
<organism evidence="9 10">
    <name type="scientific">Phytophthora pseudosyringae</name>
    <dbReference type="NCBI Taxonomy" id="221518"/>
    <lineage>
        <taxon>Eukaryota</taxon>
        <taxon>Sar</taxon>
        <taxon>Stramenopiles</taxon>
        <taxon>Oomycota</taxon>
        <taxon>Peronosporomycetes</taxon>
        <taxon>Peronosporales</taxon>
        <taxon>Peronosporaceae</taxon>
        <taxon>Phytophthora</taxon>
    </lineage>
</organism>
<feature type="region of interest" description="Disordered" evidence="7">
    <location>
        <begin position="405"/>
        <end position="432"/>
    </location>
</feature>
<keyword evidence="10" id="KW-1185">Reference proteome</keyword>
<sequence>MSGGGSGDWHSAADRLALFMQRYAVADDKVAKQLGWPEEQLRAYLSPEARRLKAASDISDTAVDKLLMRYRVALARQTLKSAPTKPLKPLDGSSRRSAVPTQLGRCVGDRRSIVHADATPTQLKAAAEVEQPATGNRKRKRRVIVQPLDASKAKAKAAVPKEEATKDNADTGSTTDQLDVRKPRPVAKPELICPIRLDVDLDGVRFQDTFLVNAALTTCSPEVLATQIAQDEKMSDKLKDAIAESIRRQILVFTSSCMTIEHESGRLYPIYLDLIIEGFSLRDQFEWDISNDCIATETFASTLRADLNLPRAFEPAIAFSIYEQVAAYRIVLNGRKWIGKNPFQVKGTGVTLPTSSAGYIEVMPPLDDVVRRPDDAKLWQPVLSELSREERTYLSARFTAARAPTTWKSTPMVSETNRRSKRPPRPVSKENRLPRSINPFIVYCQMQKKVLGKTRRSASETRKIMGDMWRKCTEEEKEYYSQLTEVENEKRRRDHILDMRDRAIADWEEDEARRKGLLASTTLEASAEYFRGLLLERALWDQNYMSERHEVDMNREESAVETGEEDEDDENELA</sequence>
<keyword evidence="6" id="KW-0238">DNA-binding</keyword>
<proteinExistence type="inferred from homology"/>
<comment type="subcellular location">
    <subcellularLocation>
        <location evidence="1">Nucleus</location>
    </subcellularLocation>
</comment>
<dbReference type="Proteomes" id="UP000694044">
    <property type="component" value="Unassembled WGS sequence"/>
</dbReference>
<keyword evidence="4" id="KW-0804">Transcription</keyword>
<dbReference type="Pfam" id="PF04855">
    <property type="entry name" value="SNF5"/>
    <property type="match status" value="2"/>
</dbReference>
<evidence type="ECO:0000256" key="7">
    <source>
        <dbReference type="SAM" id="MobiDB-lite"/>
    </source>
</evidence>
<dbReference type="PANTHER" id="PTHR10019">
    <property type="entry name" value="SNF5"/>
    <property type="match status" value="1"/>
</dbReference>
<dbReference type="OrthoDB" id="515064at2759"/>
<dbReference type="EMBL" id="JAGDFM010000655">
    <property type="protein sequence ID" value="KAG7376629.1"/>
    <property type="molecule type" value="Genomic_DNA"/>
</dbReference>
<feature type="region of interest" description="Disordered" evidence="7">
    <location>
        <begin position="83"/>
        <end position="102"/>
    </location>
</feature>
<feature type="compositionally biased region" description="Acidic residues" evidence="7">
    <location>
        <begin position="562"/>
        <end position="574"/>
    </location>
</feature>
<evidence type="ECO:0000259" key="8">
    <source>
        <dbReference type="PROSITE" id="PS50118"/>
    </source>
</evidence>
<dbReference type="SMART" id="SM00398">
    <property type="entry name" value="HMG"/>
    <property type="match status" value="1"/>
</dbReference>
<evidence type="ECO:0000256" key="3">
    <source>
        <dbReference type="ARBA" id="ARBA00023015"/>
    </source>
</evidence>
<dbReference type="InterPro" id="IPR009071">
    <property type="entry name" value="HMG_box_dom"/>
</dbReference>
<dbReference type="PROSITE" id="PS50118">
    <property type="entry name" value="HMG_BOX_2"/>
    <property type="match status" value="1"/>
</dbReference>
<comment type="similarity">
    <text evidence="2">Belongs to the SNF5 family.</text>
</comment>
<dbReference type="GO" id="GO:0006338">
    <property type="term" value="P:chromatin remodeling"/>
    <property type="evidence" value="ECO:0007669"/>
    <property type="project" value="InterPro"/>
</dbReference>
<evidence type="ECO:0000256" key="5">
    <source>
        <dbReference type="ARBA" id="ARBA00023242"/>
    </source>
</evidence>
<dbReference type="AlphaFoldDB" id="A0A8T1V967"/>
<evidence type="ECO:0000256" key="4">
    <source>
        <dbReference type="ARBA" id="ARBA00023163"/>
    </source>
</evidence>
<feature type="region of interest" description="Disordered" evidence="7">
    <location>
        <begin position="550"/>
        <end position="574"/>
    </location>
</feature>
<reference evidence="9" key="1">
    <citation type="submission" date="2021-02" db="EMBL/GenBank/DDBJ databases">
        <authorList>
            <person name="Palmer J.M."/>
        </authorList>
    </citation>
    <scope>NUCLEOTIDE SEQUENCE</scope>
    <source>
        <strain evidence="9">SCRP734</strain>
    </source>
</reference>
<dbReference type="Pfam" id="PF00505">
    <property type="entry name" value="HMG_box"/>
    <property type="match status" value="1"/>
</dbReference>
<feature type="DNA-binding region" description="HMG box" evidence="6">
    <location>
        <begin position="433"/>
        <end position="503"/>
    </location>
</feature>
<keyword evidence="3" id="KW-0805">Transcription regulation</keyword>
<feature type="domain" description="HMG box" evidence="8">
    <location>
        <begin position="433"/>
        <end position="503"/>
    </location>
</feature>
<accession>A0A8T1V967</accession>
<feature type="region of interest" description="Disordered" evidence="7">
    <location>
        <begin position="124"/>
        <end position="179"/>
    </location>
</feature>
<evidence type="ECO:0000313" key="10">
    <source>
        <dbReference type="Proteomes" id="UP000694044"/>
    </source>
</evidence>
<dbReference type="GO" id="GO:0000228">
    <property type="term" value="C:nuclear chromosome"/>
    <property type="evidence" value="ECO:0007669"/>
    <property type="project" value="InterPro"/>
</dbReference>
<dbReference type="CDD" id="cd00084">
    <property type="entry name" value="HMG-box_SF"/>
    <property type="match status" value="1"/>
</dbReference>
<evidence type="ECO:0000256" key="2">
    <source>
        <dbReference type="ARBA" id="ARBA00010239"/>
    </source>
</evidence>
<gene>
    <name evidence="9" type="ORF">PHYPSEUDO_013026</name>
</gene>
<feature type="compositionally biased region" description="Basic and acidic residues" evidence="7">
    <location>
        <begin position="159"/>
        <end position="169"/>
    </location>
</feature>
<dbReference type="InterPro" id="IPR006939">
    <property type="entry name" value="SNF5"/>
</dbReference>
<protein>
    <recommendedName>
        <fullName evidence="8">HMG box domain-containing protein</fullName>
    </recommendedName>
</protein>
<evidence type="ECO:0000256" key="6">
    <source>
        <dbReference type="PROSITE-ProRule" id="PRU00267"/>
    </source>
</evidence>
<evidence type="ECO:0000256" key="1">
    <source>
        <dbReference type="ARBA" id="ARBA00004123"/>
    </source>
</evidence>
<keyword evidence="5 6" id="KW-0539">Nucleus</keyword>
<evidence type="ECO:0000313" key="9">
    <source>
        <dbReference type="EMBL" id="KAG7376629.1"/>
    </source>
</evidence>
<name>A0A8T1V967_9STRA</name>
<comment type="caution">
    <text evidence="9">The sequence shown here is derived from an EMBL/GenBank/DDBJ whole genome shotgun (WGS) entry which is preliminary data.</text>
</comment>
<dbReference type="GO" id="GO:0003677">
    <property type="term" value="F:DNA binding"/>
    <property type="evidence" value="ECO:0007669"/>
    <property type="project" value="UniProtKB-UniRule"/>
</dbReference>